<evidence type="ECO:0000256" key="5">
    <source>
        <dbReference type="ARBA" id="ARBA00023027"/>
    </source>
</evidence>
<evidence type="ECO:0000313" key="9">
    <source>
        <dbReference type="EMBL" id="ARF53388.1"/>
    </source>
</evidence>
<evidence type="ECO:0000313" key="10">
    <source>
        <dbReference type="Proteomes" id="UP000192726"/>
    </source>
</evidence>
<dbReference type="InterPro" id="IPR050721">
    <property type="entry name" value="Trk_Ktr_HKT_K-transport"/>
</dbReference>
<keyword evidence="6" id="KW-0406">Ion transport</keyword>
<dbReference type="EMBL" id="CP020569">
    <property type="protein sequence ID" value="ARF53388.1"/>
    <property type="molecule type" value="Genomic_DNA"/>
</dbReference>
<evidence type="ECO:0000256" key="2">
    <source>
        <dbReference type="ARBA" id="ARBA00022448"/>
    </source>
</evidence>
<dbReference type="PRINTS" id="PR00335">
    <property type="entry name" value="KUPTAKETRKA"/>
</dbReference>
<name>A0A1V0TKR9_9ACTN</name>
<dbReference type="Gene3D" id="3.30.70.1450">
    <property type="entry name" value="Regulator of K+ conductance, C-terminal domain"/>
    <property type="match status" value="1"/>
</dbReference>
<dbReference type="InterPro" id="IPR006037">
    <property type="entry name" value="RCK_C"/>
</dbReference>
<keyword evidence="5" id="KW-0520">NAD</keyword>
<dbReference type="PANTHER" id="PTHR43833">
    <property type="entry name" value="POTASSIUM CHANNEL PROTEIN 2-RELATED-RELATED"/>
    <property type="match status" value="1"/>
</dbReference>
<dbReference type="InterPro" id="IPR003148">
    <property type="entry name" value="RCK_N"/>
</dbReference>
<dbReference type="AlphaFoldDB" id="A0A1V0TKR9"/>
<dbReference type="Pfam" id="PF02254">
    <property type="entry name" value="TrkA_N"/>
    <property type="match status" value="1"/>
</dbReference>
<organism evidence="9 10">
    <name type="scientific">Streptomyces gilvosporeus</name>
    <dbReference type="NCBI Taxonomy" id="553510"/>
    <lineage>
        <taxon>Bacteria</taxon>
        <taxon>Bacillati</taxon>
        <taxon>Actinomycetota</taxon>
        <taxon>Actinomycetes</taxon>
        <taxon>Kitasatosporales</taxon>
        <taxon>Streptomycetaceae</taxon>
        <taxon>Streptomyces</taxon>
    </lineage>
</organism>
<evidence type="ECO:0000259" key="8">
    <source>
        <dbReference type="PROSITE" id="PS51202"/>
    </source>
</evidence>
<dbReference type="STRING" id="553510.B1H19_03700"/>
<feature type="domain" description="RCK N-terminal" evidence="7">
    <location>
        <begin position="1"/>
        <end position="118"/>
    </location>
</feature>
<dbReference type="SUPFAM" id="SSF51735">
    <property type="entry name" value="NAD(P)-binding Rossmann-fold domains"/>
    <property type="match status" value="1"/>
</dbReference>
<dbReference type="Proteomes" id="UP000192726">
    <property type="component" value="Chromosome"/>
</dbReference>
<dbReference type="InterPro" id="IPR036721">
    <property type="entry name" value="RCK_C_sf"/>
</dbReference>
<keyword evidence="4" id="KW-0630">Potassium</keyword>
<keyword evidence="10" id="KW-1185">Reference proteome</keyword>
<evidence type="ECO:0000256" key="1">
    <source>
        <dbReference type="ARBA" id="ARBA00017378"/>
    </source>
</evidence>
<feature type="domain" description="RCK C-terminal" evidence="8">
    <location>
        <begin position="138"/>
        <end position="218"/>
    </location>
</feature>
<evidence type="ECO:0000256" key="4">
    <source>
        <dbReference type="ARBA" id="ARBA00022958"/>
    </source>
</evidence>
<evidence type="ECO:0000259" key="7">
    <source>
        <dbReference type="PROSITE" id="PS51201"/>
    </source>
</evidence>
<dbReference type="InterPro" id="IPR006036">
    <property type="entry name" value="K_uptake_TrkA"/>
</dbReference>
<dbReference type="PANTHER" id="PTHR43833:SF5">
    <property type="entry name" value="TRK SYSTEM POTASSIUM UPTAKE PROTEIN TRKA"/>
    <property type="match status" value="1"/>
</dbReference>
<dbReference type="PROSITE" id="PS51202">
    <property type="entry name" value="RCK_C"/>
    <property type="match status" value="1"/>
</dbReference>
<dbReference type="PROSITE" id="PS51201">
    <property type="entry name" value="RCK_N"/>
    <property type="match status" value="1"/>
</dbReference>
<reference evidence="9 10" key="1">
    <citation type="submission" date="2017-04" db="EMBL/GenBank/DDBJ databases">
        <title>Complete Genome Sequence of Streptomyces gilvosporeus F607, a Capable Producer of Natamycin.</title>
        <authorList>
            <person name="Zong G."/>
            <person name="Zhong C."/>
            <person name="Fu J."/>
            <person name="Qin R."/>
            <person name="Cao G."/>
        </authorList>
    </citation>
    <scope>NUCLEOTIDE SEQUENCE [LARGE SCALE GENOMIC DNA]</scope>
    <source>
        <strain evidence="9 10">F607</strain>
    </source>
</reference>
<evidence type="ECO:0000256" key="6">
    <source>
        <dbReference type="ARBA" id="ARBA00023065"/>
    </source>
</evidence>
<dbReference type="Pfam" id="PF02080">
    <property type="entry name" value="TrkA_C"/>
    <property type="match status" value="1"/>
</dbReference>
<dbReference type="KEGG" id="sgv:B1H19_03700"/>
<keyword evidence="3" id="KW-0633">Potassium transport</keyword>
<dbReference type="SUPFAM" id="SSF116726">
    <property type="entry name" value="TrkA C-terminal domain-like"/>
    <property type="match status" value="1"/>
</dbReference>
<dbReference type="OrthoDB" id="9775180at2"/>
<dbReference type="GO" id="GO:0005886">
    <property type="term" value="C:plasma membrane"/>
    <property type="evidence" value="ECO:0007669"/>
    <property type="project" value="InterPro"/>
</dbReference>
<keyword evidence="2" id="KW-0813">Transport</keyword>
<sequence>MKALIAGAGRLGTQIAQVLAAAQNDVTLVDHDEDRIAELESRLAVRLIAGDACEPEFLEHAGALTTDVVVATTGSDEDNLVISLIAKRRFAVPRVAARVNDTENTWLFDHRWGVDVPVPAATPLISLIEEATGATDTVALLRLSKAGVNVIETAITAQSRAAGRALADIVLPAGTVITTVIRDGQPTVPTSEMRLQPGDELLLVSHTATEQEVHAAFQ</sequence>
<dbReference type="RefSeq" id="WP_083102862.1">
    <property type="nucleotide sequence ID" value="NZ_CP020569.1"/>
</dbReference>
<accession>A0A1V0TKR9</accession>
<dbReference type="InterPro" id="IPR036291">
    <property type="entry name" value="NAD(P)-bd_dom_sf"/>
</dbReference>
<gene>
    <name evidence="9" type="ORF">B1H19_03700</name>
</gene>
<protein>
    <recommendedName>
        <fullName evidence="1">Trk system potassium uptake protein TrkA</fullName>
    </recommendedName>
</protein>
<proteinExistence type="predicted"/>
<dbReference type="Gene3D" id="3.40.50.720">
    <property type="entry name" value="NAD(P)-binding Rossmann-like Domain"/>
    <property type="match status" value="1"/>
</dbReference>
<dbReference type="GO" id="GO:0015079">
    <property type="term" value="F:potassium ion transmembrane transporter activity"/>
    <property type="evidence" value="ECO:0007669"/>
    <property type="project" value="InterPro"/>
</dbReference>
<evidence type="ECO:0000256" key="3">
    <source>
        <dbReference type="ARBA" id="ARBA00022538"/>
    </source>
</evidence>